<dbReference type="AlphaFoldDB" id="A0A1F7GJ92"/>
<evidence type="ECO:0000313" key="2">
    <source>
        <dbReference type="Proteomes" id="UP000176850"/>
    </source>
</evidence>
<name>A0A1F7GJ92_9BACT</name>
<evidence type="ECO:0000313" key="1">
    <source>
        <dbReference type="EMBL" id="OGK19007.1"/>
    </source>
</evidence>
<comment type="caution">
    <text evidence="1">The sequence shown here is derived from an EMBL/GenBank/DDBJ whole genome shotgun (WGS) entry which is preliminary data.</text>
</comment>
<reference evidence="1 2" key="1">
    <citation type="journal article" date="2016" name="Nat. Commun.">
        <title>Thousands of microbial genomes shed light on interconnected biogeochemical processes in an aquifer system.</title>
        <authorList>
            <person name="Anantharaman K."/>
            <person name="Brown C.T."/>
            <person name="Hug L.A."/>
            <person name="Sharon I."/>
            <person name="Castelle C.J."/>
            <person name="Probst A.J."/>
            <person name="Thomas B.C."/>
            <person name="Singh A."/>
            <person name="Wilkins M.J."/>
            <person name="Karaoz U."/>
            <person name="Brodie E.L."/>
            <person name="Williams K.H."/>
            <person name="Hubbard S.S."/>
            <person name="Banfield J.F."/>
        </authorList>
    </citation>
    <scope>NUCLEOTIDE SEQUENCE [LARGE SCALE GENOMIC DNA]</scope>
</reference>
<sequence>MYDEKKYDEIYDGLLSKEDKENETKAQFIDSLSVSADEREIIRSDTTINSTVVKDDKAFIDRTVNDCYTDDCSEKKSSRGYVKFVYEDGKWMRTYLDKRRCIREEPYTKPPEFDRAISLFFQRWAEKNGKGDDSIANCLDIQYANLTDAEGLFTFDNNSTMNRLTIYVDNSYKYKDDILTASLLSHEINHASTYLEMLAGNADYSCYEIEKFAFATQLFFIGALNTEEQDSLATRIGSLDISNNAPLGIINNLISISANAIRYCGAGMLNCYYQNVDDQIMTMLKSNPYYQQQCAEN</sequence>
<proteinExistence type="predicted"/>
<gene>
    <name evidence="1" type="ORF">A2799_04285</name>
</gene>
<dbReference type="Proteomes" id="UP000176850">
    <property type="component" value="Unassembled WGS sequence"/>
</dbReference>
<dbReference type="EMBL" id="MFZH01000020">
    <property type="protein sequence ID" value="OGK19007.1"/>
    <property type="molecule type" value="Genomic_DNA"/>
</dbReference>
<organism evidence="1 2">
    <name type="scientific">Candidatus Roizmanbacteria bacterium RIFCSPHIGHO2_01_FULL_39_24</name>
    <dbReference type="NCBI Taxonomy" id="1802032"/>
    <lineage>
        <taxon>Bacteria</taxon>
        <taxon>Candidatus Roizmaniibacteriota</taxon>
    </lineage>
</organism>
<accession>A0A1F7GJ92</accession>
<protein>
    <submittedName>
        <fullName evidence="1">Uncharacterized protein</fullName>
    </submittedName>
</protein>